<dbReference type="Pfam" id="PF00925">
    <property type="entry name" value="GTP_cyclohydro2"/>
    <property type="match status" value="1"/>
</dbReference>
<evidence type="ECO:0000256" key="5">
    <source>
        <dbReference type="ARBA" id="ARBA00022723"/>
    </source>
</evidence>
<comment type="caution">
    <text evidence="13">The sequence shown here is derived from an EMBL/GenBank/DDBJ whole genome shotgun (WGS) entry which is preliminary data.</text>
</comment>
<dbReference type="FunFam" id="3.40.50.10990:FF:000002">
    <property type="entry name" value="GTP cyclohydrolase-2"/>
    <property type="match status" value="1"/>
</dbReference>
<sequence>MSNNDKNELELRRLRAVDRAIADLRRGLSVIVTGEKEASIVLATEMAFDPELKTLAERSGAEPVLALTAHRANVLHIQPTGDDAIRLVIEEWMDAPLMRALADATHDLDQPFRGPFTRIKEGLPPTIPAAIKIAKLGRLLPSVVAASIELDQVEAISRKHDLSVVSLEDILAYEDSAALQLRAVASAKVPLQAAENTTFHAFRPKDGGIEHMAIVVGDPNRREPLLARLHSECFTGDLIGSLKCDCGEQLRGALKAISEEGGGVLLYLAQEGRGIGLINKLRAYNLQQQGFDTIDANERLGFDADERVFRPAAEMLKLLGFQKIRLMTNNPEKVEGLERHGIAITERVSHKFPSNTHNELYLATKKKRSGHYL</sequence>
<comment type="similarity">
    <text evidence="2">In the N-terminal section; belongs to the DHBP synthase family.</text>
</comment>
<evidence type="ECO:0000256" key="1">
    <source>
        <dbReference type="ARBA" id="ARBA00004853"/>
    </source>
</evidence>
<evidence type="ECO:0000256" key="10">
    <source>
        <dbReference type="ARBA" id="ARBA00049295"/>
    </source>
</evidence>
<proteinExistence type="inferred from homology"/>
<dbReference type="GO" id="GO:0008686">
    <property type="term" value="F:3,4-dihydroxy-2-butanone-4-phosphate synthase activity"/>
    <property type="evidence" value="ECO:0007669"/>
    <property type="project" value="TreeGrafter"/>
</dbReference>
<comment type="catalytic activity">
    <reaction evidence="10 11">
        <text>GTP + 4 H2O = 2,5-diamino-6-hydroxy-4-(5-phosphoribosylamino)-pyrimidine + formate + 2 phosphate + 3 H(+)</text>
        <dbReference type="Rhea" id="RHEA:23704"/>
        <dbReference type="ChEBI" id="CHEBI:15377"/>
        <dbReference type="ChEBI" id="CHEBI:15378"/>
        <dbReference type="ChEBI" id="CHEBI:15740"/>
        <dbReference type="ChEBI" id="CHEBI:37565"/>
        <dbReference type="ChEBI" id="CHEBI:43474"/>
        <dbReference type="ChEBI" id="CHEBI:58614"/>
        <dbReference type="EC" id="3.5.4.25"/>
    </reaction>
</comment>
<dbReference type="Gene3D" id="3.40.50.10990">
    <property type="entry name" value="GTP cyclohydrolase II"/>
    <property type="match status" value="1"/>
</dbReference>
<feature type="binding site" evidence="11">
    <location>
        <position position="293"/>
    </location>
    <ligand>
        <name>GTP</name>
        <dbReference type="ChEBI" id="CHEBI:37565"/>
    </ligand>
</feature>
<dbReference type="Proteomes" id="UP000476030">
    <property type="component" value="Unassembled WGS sequence"/>
</dbReference>
<dbReference type="InterPro" id="IPR000926">
    <property type="entry name" value="RibA"/>
</dbReference>
<evidence type="ECO:0000256" key="4">
    <source>
        <dbReference type="ARBA" id="ARBA00022619"/>
    </source>
</evidence>
<keyword evidence="5 11" id="KW-0479">Metal-binding</keyword>
<comment type="function">
    <text evidence="11">Catalyzes the conversion of GTP to 2,5-diamino-6-ribosylamino-4(3H)-pyrimidinone 5'-phosphate (DARP), formate and pyrophosphate.</text>
</comment>
<feature type="active site" description="Proton acceptor" evidence="11">
    <location>
        <position position="305"/>
    </location>
</feature>
<dbReference type="InterPro" id="IPR036144">
    <property type="entry name" value="RibA-like_sf"/>
</dbReference>
<keyword evidence="14" id="KW-1185">Reference proteome</keyword>
<feature type="binding site" evidence="11">
    <location>
        <position position="233"/>
    </location>
    <ligand>
        <name>Zn(2+)</name>
        <dbReference type="ChEBI" id="CHEBI:29105"/>
        <note>catalytic</note>
    </ligand>
</feature>
<dbReference type="EC" id="3.5.4.25" evidence="11"/>
<dbReference type="PIRSF" id="PIRSF001259">
    <property type="entry name" value="RibA"/>
    <property type="match status" value="1"/>
</dbReference>
<evidence type="ECO:0000256" key="11">
    <source>
        <dbReference type="HAMAP-Rule" id="MF_00179"/>
    </source>
</evidence>
<comment type="cofactor">
    <cofactor evidence="11">
        <name>Zn(2+)</name>
        <dbReference type="ChEBI" id="CHEBI:29105"/>
    </cofactor>
    <text evidence="11">Binds 1 zinc ion per subunit.</text>
</comment>
<evidence type="ECO:0000259" key="12">
    <source>
        <dbReference type="Pfam" id="PF00925"/>
    </source>
</evidence>
<dbReference type="EMBL" id="WTUW01000001">
    <property type="protein sequence ID" value="MZR29814.1"/>
    <property type="molecule type" value="Genomic_DNA"/>
</dbReference>
<feature type="domain" description="GTP cyclohydrolase II" evidence="12">
    <location>
        <begin position="185"/>
        <end position="348"/>
    </location>
</feature>
<evidence type="ECO:0000313" key="13">
    <source>
        <dbReference type="EMBL" id="MZR29814.1"/>
    </source>
</evidence>
<reference evidence="13 14" key="1">
    <citation type="submission" date="2019-12" db="EMBL/GenBank/DDBJ databases">
        <title>Snethiella sp. nov. sp. isolated from sea sand.</title>
        <authorList>
            <person name="Kim J."/>
            <person name="Jeong S.E."/>
            <person name="Jung H.S."/>
            <person name="Jeon C.O."/>
        </authorList>
    </citation>
    <scope>NUCLEOTIDE SEQUENCE [LARGE SCALE GENOMIC DNA]</scope>
    <source>
        <strain evidence="13 14">DP05</strain>
    </source>
</reference>
<dbReference type="NCBIfam" id="TIGR00505">
    <property type="entry name" value="ribA"/>
    <property type="match status" value="1"/>
</dbReference>
<dbReference type="CDD" id="cd00641">
    <property type="entry name" value="GTP_cyclohydro2"/>
    <property type="match status" value="1"/>
</dbReference>
<dbReference type="SUPFAM" id="SSF142695">
    <property type="entry name" value="RibA-like"/>
    <property type="match status" value="1"/>
</dbReference>
<feature type="active site" description="Nucleophile" evidence="11">
    <location>
        <position position="307"/>
    </location>
</feature>
<name>A0A6L8W5S6_9PROT</name>
<dbReference type="HAMAP" id="MF_00179">
    <property type="entry name" value="RibA"/>
    <property type="match status" value="1"/>
</dbReference>
<dbReference type="UniPathway" id="UPA00275">
    <property type="reaction ID" value="UER00400"/>
</dbReference>
<evidence type="ECO:0000256" key="9">
    <source>
        <dbReference type="ARBA" id="ARBA00023134"/>
    </source>
</evidence>
<feature type="binding site" evidence="11">
    <location>
        <position position="244"/>
    </location>
    <ligand>
        <name>Zn(2+)</name>
        <dbReference type="ChEBI" id="CHEBI:29105"/>
        <note>catalytic</note>
    </ligand>
</feature>
<feature type="binding site" evidence="11">
    <location>
        <begin position="228"/>
        <end position="232"/>
    </location>
    <ligand>
        <name>GTP</name>
        <dbReference type="ChEBI" id="CHEBI:37565"/>
    </ligand>
</feature>
<accession>A0A6L8W5S6</accession>
<feature type="binding site" evidence="11">
    <location>
        <begin position="271"/>
        <end position="273"/>
    </location>
    <ligand>
        <name>GTP</name>
        <dbReference type="ChEBI" id="CHEBI:37565"/>
    </ligand>
</feature>
<evidence type="ECO:0000256" key="6">
    <source>
        <dbReference type="ARBA" id="ARBA00022741"/>
    </source>
</evidence>
<protein>
    <recommendedName>
        <fullName evidence="11">GTP cyclohydrolase-2</fullName>
        <ecNumber evidence="11">3.5.4.25</ecNumber>
    </recommendedName>
    <alternativeName>
        <fullName evidence="11">GTP cyclohydrolase II</fullName>
    </alternativeName>
</protein>
<dbReference type="PANTHER" id="PTHR21327:SF18">
    <property type="entry name" value="3,4-DIHYDROXY-2-BUTANONE 4-PHOSPHATE SYNTHASE"/>
    <property type="match status" value="1"/>
</dbReference>
<keyword evidence="8 11" id="KW-0862">Zinc</keyword>
<dbReference type="InterPro" id="IPR032677">
    <property type="entry name" value="GTP_cyclohydro_II"/>
</dbReference>
<feature type="binding site" evidence="11">
    <location>
        <position position="246"/>
    </location>
    <ligand>
        <name>Zn(2+)</name>
        <dbReference type="ChEBI" id="CHEBI:29105"/>
        <note>catalytic</note>
    </ligand>
</feature>
<dbReference type="NCBIfam" id="NF001591">
    <property type="entry name" value="PRK00393.1"/>
    <property type="match status" value="1"/>
</dbReference>
<dbReference type="GO" id="GO:0003935">
    <property type="term" value="F:GTP cyclohydrolase II activity"/>
    <property type="evidence" value="ECO:0007669"/>
    <property type="project" value="UniProtKB-UniRule"/>
</dbReference>
<dbReference type="GO" id="GO:0009231">
    <property type="term" value="P:riboflavin biosynthetic process"/>
    <property type="evidence" value="ECO:0007669"/>
    <property type="project" value="UniProtKB-UniRule"/>
</dbReference>
<keyword evidence="6 11" id="KW-0547">Nucleotide-binding</keyword>
<evidence type="ECO:0000256" key="8">
    <source>
        <dbReference type="ARBA" id="ARBA00022833"/>
    </source>
</evidence>
<keyword evidence="4 11" id="KW-0686">Riboflavin biosynthesis</keyword>
<dbReference type="PANTHER" id="PTHR21327">
    <property type="entry name" value="GTP CYCLOHYDROLASE II-RELATED"/>
    <property type="match status" value="1"/>
</dbReference>
<comment type="similarity">
    <text evidence="11">Belongs to the GTP cyclohydrolase II family.</text>
</comment>
<evidence type="ECO:0000256" key="7">
    <source>
        <dbReference type="ARBA" id="ARBA00022801"/>
    </source>
</evidence>
<dbReference type="GO" id="GO:0008270">
    <property type="term" value="F:zinc ion binding"/>
    <property type="evidence" value="ECO:0007669"/>
    <property type="project" value="UniProtKB-UniRule"/>
</dbReference>
<gene>
    <name evidence="11 13" type="primary">ribA</name>
    <name evidence="13" type="ORF">GQE98_04105</name>
</gene>
<keyword evidence="7 11" id="KW-0378">Hydrolase</keyword>
<keyword evidence="9 11" id="KW-0342">GTP-binding</keyword>
<evidence type="ECO:0000313" key="14">
    <source>
        <dbReference type="Proteomes" id="UP000476030"/>
    </source>
</evidence>
<organism evidence="13 14">
    <name type="scientific">Sneathiella litorea</name>
    <dbReference type="NCBI Taxonomy" id="2606216"/>
    <lineage>
        <taxon>Bacteria</taxon>
        <taxon>Pseudomonadati</taxon>
        <taxon>Pseudomonadota</taxon>
        <taxon>Alphaproteobacteria</taxon>
        <taxon>Sneathiellales</taxon>
        <taxon>Sneathiellaceae</taxon>
        <taxon>Sneathiella</taxon>
    </lineage>
</organism>
<evidence type="ECO:0000256" key="3">
    <source>
        <dbReference type="ARBA" id="ARBA00008976"/>
    </source>
</evidence>
<dbReference type="SUPFAM" id="SSF55821">
    <property type="entry name" value="YrdC/RibB"/>
    <property type="match status" value="1"/>
</dbReference>
<dbReference type="GO" id="GO:0005525">
    <property type="term" value="F:GTP binding"/>
    <property type="evidence" value="ECO:0007669"/>
    <property type="project" value="UniProtKB-KW"/>
</dbReference>
<feature type="binding site" evidence="11">
    <location>
        <position position="328"/>
    </location>
    <ligand>
        <name>GTP</name>
        <dbReference type="ChEBI" id="CHEBI:37565"/>
    </ligand>
</feature>
<feature type="binding site" evidence="11">
    <location>
        <position position="333"/>
    </location>
    <ligand>
        <name>GTP</name>
        <dbReference type="ChEBI" id="CHEBI:37565"/>
    </ligand>
</feature>
<dbReference type="GO" id="GO:0005829">
    <property type="term" value="C:cytosol"/>
    <property type="evidence" value="ECO:0007669"/>
    <property type="project" value="TreeGrafter"/>
</dbReference>
<comment type="similarity">
    <text evidence="3">In the C-terminal section; belongs to the GTP cyclohydrolase II family.</text>
</comment>
<feature type="binding site" evidence="11">
    <location>
        <position position="249"/>
    </location>
    <ligand>
        <name>GTP</name>
        <dbReference type="ChEBI" id="CHEBI:37565"/>
    </ligand>
</feature>
<evidence type="ECO:0000256" key="2">
    <source>
        <dbReference type="ARBA" id="ARBA00005520"/>
    </source>
</evidence>
<dbReference type="InterPro" id="IPR017945">
    <property type="entry name" value="DHBP_synth_RibB-like_a/b_dom"/>
</dbReference>
<dbReference type="RefSeq" id="WP_161314355.1">
    <property type="nucleotide sequence ID" value="NZ_WTUW01000001.1"/>
</dbReference>
<dbReference type="AlphaFoldDB" id="A0A6L8W5S6"/>
<comment type="pathway">
    <text evidence="1 11">Cofactor biosynthesis; riboflavin biosynthesis; 5-amino-6-(D-ribitylamino)uracil from GTP: step 1/4.</text>
</comment>